<gene>
    <name evidence="2" type="ORF">GCM10007140_35150</name>
</gene>
<reference evidence="2" key="2">
    <citation type="submission" date="2020-09" db="EMBL/GenBank/DDBJ databases">
        <authorList>
            <person name="Sun Q."/>
            <person name="Zhou Y."/>
        </authorList>
    </citation>
    <scope>NUCLEOTIDE SEQUENCE</scope>
    <source>
        <strain evidence="2">CGMCC 1.12698</strain>
    </source>
</reference>
<dbReference type="InterPro" id="IPR029066">
    <property type="entry name" value="PLP-binding_barrel"/>
</dbReference>
<reference evidence="2" key="1">
    <citation type="journal article" date="2014" name="Int. J. Syst. Evol. Microbiol.">
        <title>Complete genome sequence of Corynebacterium casei LMG S-19264T (=DSM 44701T), isolated from a smear-ripened cheese.</title>
        <authorList>
            <consortium name="US DOE Joint Genome Institute (JGI-PGF)"/>
            <person name="Walter F."/>
            <person name="Albersmeier A."/>
            <person name="Kalinowski J."/>
            <person name="Ruckert C."/>
        </authorList>
    </citation>
    <scope>NUCLEOTIDE SEQUENCE</scope>
    <source>
        <strain evidence="2">CGMCC 1.12698</strain>
    </source>
</reference>
<name>A0A917ESC0_9BACI</name>
<dbReference type="Gene3D" id="3.20.20.10">
    <property type="entry name" value="Alanine racemase"/>
    <property type="match status" value="1"/>
</dbReference>
<dbReference type="PANTHER" id="PTHR28004:SF2">
    <property type="entry name" value="D-SERINE DEHYDRATASE"/>
    <property type="match status" value="1"/>
</dbReference>
<proteinExistence type="predicted"/>
<protein>
    <submittedName>
        <fullName evidence="2">Amino acid aldolase</fullName>
    </submittedName>
</protein>
<accession>A0A917ESC0</accession>
<dbReference type="RefSeq" id="WP_188389808.1">
    <property type="nucleotide sequence ID" value="NZ_BMFK01000005.1"/>
</dbReference>
<organism evidence="2 3">
    <name type="scientific">Priestia taiwanensis</name>
    <dbReference type="NCBI Taxonomy" id="1347902"/>
    <lineage>
        <taxon>Bacteria</taxon>
        <taxon>Bacillati</taxon>
        <taxon>Bacillota</taxon>
        <taxon>Bacilli</taxon>
        <taxon>Bacillales</taxon>
        <taxon>Bacillaceae</taxon>
        <taxon>Priestia</taxon>
    </lineage>
</organism>
<dbReference type="AlphaFoldDB" id="A0A917ESC0"/>
<dbReference type="InterPro" id="IPR051466">
    <property type="entry name" value="D-amino_acid_metab_enzyme"/>
</dbReference>
<dbReference type="GO" id="GO:0036088">
    <property type="term" value="P:D-serine catabolic process"/>
    <property type="evidence" value="ECO:0007669"/>
    <property type="project" value="TreeGrafter"/>
</dbReference>
<evidence type="ECO:0000259" key="1">
    <source>
        <dbReference type="Pfam" id="PF01168"/>
    </source>
</evidence>
<dbReference type="PANTHER" id="PTHR28004">
    <property type="entry name" value="ZGC:162816-RELATED"/>
    <property type="match status" value="1"/>
</dbReference>
<dbReference type="CDD" id="cd06813">
    <property type="entry name" value="PLPDE_III_DSD_D-TA_like_2"/>
    <property type="match status" value="1"/>
</dbReference>
<dbReference type="SUPFAM" id="SSF51419">
    <property type="entry name" value="PLP-binding barrel"/>
    <property type="match status" value="1"/>
</dbReference>
<comment type="caution">
    <text evidence="2">The sequence shown here is derived from an EMBL/GenBank/DDBJ whole genome shotgun (WGS) entry which is preliminary data.</text>
</comment>
<evidence type="ECO:0000313" key="3">
    <source>
        <dbReference type="Proteomes" id="UP000605259"/>
    </source>
</evidence>
<keyword evidence="3" id="KW-1185">Reference proteome</keyword>
<feature type="domain" description="Alanine racemase N-terminal" evidence="1">
    <location>
        <begin position="23"/>
        <end position="268"/>
    </location>
</feature>
<dbReference type="EMBL" id="BMFK01000005">
    <property type="protein sequence ID" value="GGE82511.1"/>
    <property type="molecule type" value="Genomic_DNA"/>
</dbReference>
<evidence type="ECO:0000313" key="2">
    <source>
        <dbReference type="EMBL" id="GGE82511.1"/>
    </source>
</evidence>
<dbReference type="InterPro" id="IPR001608">
    <property type="entry name" value="Ala_racemase_N"/>
</dbReference>
<sequence length="396" mass="44815">MDKDYAYYKQVFREIEKPFAFLDFDLLDKNIEAVLDNSNGKQIRIATKSLRSIGVIQYIFQSSPQFQGLMCFSPQEAFYLAKQGFTDLLLAYPVYDEFVIKKLLRLSKEYVPITFMVDCYEHVKQLEKLAQSEAVRVPICIDLDMSSVIGSFHFGVRRSPLQTKEQILHIAECIASSPYMYLDGLMGYEAQIAGIGDNNRDHFLRNHIIQRLKKYSTREVMEKRVEVVRELNRKGITYRFFNGGGTGSLHTTTREACITEVTVGSAFYSPTLFDHYKAFSYQPAVGFALEVVRKPALHFYTCLGGGYVASGAVGEDKLPSPYLPEGASLLKTEGAGEVQTPILYKGKEVLQLGYPVFMRHSKAGEICERFTHLVCVSQGKIVDKLTTYRGDGQCFL</sequence>
<dbReference type="Pfam" id="PF01168">
    <property type="entry name" value="Ala_racemase_N"/>
    <property type="match status" value="1"/>
</dbReference>
<dbReference type="GO" id="GO:0008721">
    <property type="term" value="F:D-serine ammonia-lyase activity"/>
    <property type="evidence" value="ECO:0007669"/>
    <property type="project" value="TreeGrafter"/>
</dbReference>
<dbReference type="Proteomes" id="UP000605259">
    <property type="component" value="Unassembled WGS sequence"/>
</dbReference>